<keyword evidence="1" id="KW-0732">Signal</keyword>
<dbReference type="AlphaFoldDB" id="A0A369WG42"/>
<dbReference type="InterPro" id="IPR036249">
    <property type="entry name" value="Thioredoxin-like_sf"/>
</dbReference>
<name>A0A369WG42_9GAMM</name>
<reference evidence="2 3" key="1">
    <citation type="submission" date="2018-07" db="EMBL/GenBank/DDBJ databases">
        <title>Motiliproteus coralliicola sp. nov., a bacterium isolated from Coral.</title>
        <authorList>
            <person name="Wang G."/>
        </authorList>
    </citation>
    <scope>NUCLEOTIDE SEQUENCE [LARGE SCALE GENOMIC DNA]</scope>
    <source>
        <strain evidence="2 3">C34</strain>
    </source>
</reference>
<dbReference type="OrthoDB" id="14727at2"/>
<accession>A0A369WG42</accession>
<feature type="chain" id="PRO_5016944860" evidence="1">
    <location>
        <begin position="26"/>
        <end position="164"/>
    </location>
</feature>
<evidence type="ECO:0000256" key="1">
    <source>
        <dbReference type="SAM" id="SignalP"/>
    </source>
</evidence>
<dbReference type="Pfam" id="PF04214">
    <property type="entry name" value="DUF411"/>
    <property type="match status" value="1"/>
</dbReference>
<evidence type="ECO:0000313" key="3">
    <source>
        <dbReference type="Proteomes" id="UP000253769"/>
    </source>
</evidence>
<evidence type="ECO:0000313" key="2">
    <source>
        <dbReference type="EMBL" id="RDE19644.1"/>
    </source>
</evidence>
<proteinExistence type="predicted"/>
<protein>
    <submittedName>
        <fullName evidence="2">DUF411 domain-containing protein</fullName>
    </submittedName>
</protein>
<dbReference type="SUPFAM" id="SSF52833">
    <property type="entry name" value="Thioredoxin-like"/>
    <property type="match status" value="1"/>
</dbReference>
<dbReference type="RefSeq" id="WP_114695989.1">
    <property type="nucleotide sequence ID" value="NZ_QQOH01000003.1"/>
</dbReference>
<gene>
    <name evidence="2" type="ORF">DV711_12235</name>
</gene>
<keyword evidence="3" id="KW-1185">Reference proteome</keyword>
<dbReference type="EMBL" id="QQOH01000003">
    <property type="protein sequence ID" value="RDE19644.1"/>
    <property type="molecule type" value="Genomic_DNA"/>
</dbReference>
<comment type="caution">
    <text evidence="2">The sequence shown here is derived from an EMBL/GenBank/DDBJ whole genome shotgun (WGS) entry which is preliminary data.</text>
</comment>
<sequence>MSIKPIVLTLSLAASLWLPSYTVQAGDPVWLEGRTAESHQITVYRSASCGCCKGWIDHLREHSFIVDDRTVDNLNAIKQQHGVPPQGASCHTAVIDGKVIEGHVPAQDIKRLLADPGDIRLLTVPGMPSGGPGMDDPGARRDDFKVYGLSESGEVSVVNEYRDY</sequence>
<organism evidence="2 3">
    <name type="scientific">Motiliproteus coralliicola</name>
    <dbReference type="NCBI Taxonomy" id="2283196"/>
    <lineage>
        <taxon>Bacteria</taxon>
        <taxon>Pseudomonadati</taxon>
        <taxon>Pseudomonadota</taxon>
        <taxon>Gammaproteobacteria</taxon>
        <taxon>Oceanospirillales</taxon>
        <taxon>Oceanospirillaceae</taxon>
        <taxon>Motiliproteus</taxon>
    </lineage>
</organism>
<dbReference type="Proteomes" id="UP000253769">
    <property type="component" value="Unassembled WGS sequence"/>
</dbReference>
<dbReference type="InterPro" id="IPR007332">
    <property type="entry name" value="DUF411"/>
</dbReference>
<feature type="signal peptide" evidence="1">
    <location>
        <begin position="1"/>
        <end position="25"/>
    </location>
</feature>